<dbReference type="EMBL" id="JAUCMV010000003">
    <property type="protein sequence ID" value="KAK0412343.1"/>
    <property type="molecule type" value="Genomic_DNA"/>
</dbReference>
<gene>
    <name evidence="2" type="ORF">QR680_006157</name>
</gene>
<evidence type="ECO:0000313" key="3">
    <source>
        <dbReference type="Proteomes" id="UP001175271"/>
    </source>
</evidence>
<proteinExistence type="predicted"/>
<sequence>MNDQDVVSQILEENNIPSGRQLKEILTTAKDPMLAINKFQDENGIKMPSLEPIIKILDILNVRRVEFYEAAVLDLTERTCAKLRDLGESKSPEAVKKLEAQLEKCFKMYRLPRIRPIVLETLKQLPTISDDYLDKIVGDDQLYAECAISVRQQIWLKHEDLFLVSIEPVVQEYLSAKNKLINSVDMSPNNFFTCDTVKSRRQNPEIIELHNITGDRPELFDMLNVYLKRKFVETENIHYCSLRLEYSMAARDQNIEPLIKADLAHDLACCMDACLRDKHMDAQQTNRLKSILDAKRKAPANVIAELAMVAGDSHILHFIGTLTMKVLRDMAAHMVHLPRDNATLQYLLKMLHMGLYAREIIAEEQPMTAIDPDLTTKFLPNFVKLIAEDVVRAEIAKASAEVREENLPKVNTEVSDEIRETVATDRVAAFLWLHYTWNLFPIKNRIPLDMTALLRYIDLFAQLADKMTYRDPWVHLIAHRLLSSSNLDAIIGDDTFIKHFFENYMLHEVEGEQCVKYQVLRLCHILYQPMGEVLTKAIMEQIHPDRLFSNITDATSAEYEQYDLDFRRIASKIIPVAPPEEPIVAAAFVSPPQV</sequence>
<evidence type="ECO:0000259" key="1">
    <source>
        <dbReference type="PROSITE" id="PS50943"/>
    </source>
</evidence>
<dbReference type="Proteomes" id="UP001175271">
    <property type="component" value="Unassembled WGS sequence"/>
</dbReference>
<evidence type="ECO:0000313" key="2">
    <source>
        <dbReference type="EMBL" id="KAK0412343.1"/>
    </source>
</evidence>
<name>A0AA39HUH8_9BILA</name>
<reference evidence="2" key="1">
    <citation type="submission" date="2023-06" db="EMBL/GenBank/DDBJ databases">
        <title>Genomic analysis of the entomopathogenic nematode Steinernema hermaphroditum.</title>
        <authorList>
            <person name="Schwarz E.M."/>
            <person name="Heppert J.K."/>
            <person name="Baniya A."/>
            <person name="Schwartz H.T."/>
            <person name="Tan C.-H."/>
            <person name="Antoshechkin I."/>
            <person name="Sternberg P.W."/>
            <person name="Goodrich-Blair H."/>
            <person name="Dillman A.R."/>
        </authorList>
    </citation>
    <scope>NUCLEOTIDE SEQUENCE</scope>
    <source>
        <strain evidence="2">PS9179</strain>
        <tissue evidence="2">Whole animal</tissue>
    </source>
</reference>
<organism evidence="2 3">
    <name type="scientific">Steinernema hermaphroditum</name>
    <dbReference type="NCBI Taxonomy" id="289476"/>
    <lineage>
        <taxon>Eukaryota</taxon>
        <taxon>Metazoa</taxon>
        <taxon>Ecdysozoa</taxon>
        <taxon>Nematoda</taxon>
        <taxon>Chromadorea</taxon>
        <taxon>Rhabditida</taxon>
        <taxon>Tylenchina</taxon>
        <taxon>Panagrolaimomorpha</taxon>
        <taxon>Strongyloidoidea</taxon>
        <taxon>Steinernematidae</taxon>
        <taxon>Steinernema</taxon>
    </lineage>
</organism>
<dbReference type="PROSITE" id="PS50943">
    <property type="entry name" value="HTH_CROC1"/>
    <property type="match status" value="1"/>
</dbReference>
<keyword evidence="3" id="KW-1185">Reference proteome</keyword>
<dbReference type="InterPro" id="IPR010405">
    <property type="entry name" value="COBRA1"/>
</dbReference>
<dbReference type="PANTHER" id="PTHR13503">
    <property type="entry name" value="NEGATIVE ELONGATION FACTOR COMPLEX MEMBER B"/>
    <property type="match status" value="1"/>
</dbReference>
<accession>A0AA39HUH8</accession>
<comment type="caution">
    <text evidence="2">The sequence shown here is derived from an EMBL/GenBank/DDBJ whole genome shotgun (WGS) entry which is preliminary data.</text>
</comment>
<dbReference type="Pfam" id="PF06209">
    <property type="entry name" value="COBRA1"/>
    <property type="match status" value="1"/>
</dbReference>
<dbReference type="GO" id="GO:0034244">
    <property type="term" value="P:negative regulation of transcription elongation by RNA polymerase II"/>
    <property type="evidence" value="ECO:0007669"/>
    <property type="project" value="TreeGrafter"/>
</dbReference>
<protein>
    <recommendedName>
        <fullName evidence="1">HTH cro/C1-type domain-containing protein</fullName>
    </recommendedName>
</protein>
<dbReference type="InterPro" id="IPR001387">
    <property type="entry name" value="Cro/C1-type_HTH"/>
</dbReference>
<feature type="domain" description="HTH cro/C1-type" evidence="1">
    <location>
        <begin position="42"/>
        <end position="67"/>
    </location>
</feature>
<dbReference type="AlphaFoldDB" id="A0AA39HUH8"/>
<dbReference type="GO" id="GO:0032021">
    <property type="term" value="C:NELF complex"/>
    <property type="evidence" value="ECO:0007669"/>
    <property type="project" value="TreeGrafter"/>
</dbReference>
<dbReference type="PANTHER" id="PTHR13503:SF3">
    <property type="entry name" value="NEGATIVE ELONGATION FACTOR B"/>
    <property type="match status" value="1"/>
</dbReference>